<sequence length="70" mass="7850">MNAVALYILITIMPGANMSRSITVSAPVTLSQCIDMERAVKEEFNERDYWVKPETSCRKLGSNQGNMPEL</sequence>
<gene>
    <name evidence="1" type="ORF">uav_032</name>
</gene>
<name>A0A975YZ65_9CAUD</name>
<accession>A0A975YZ65</accession>
<dbReference type="EMBL" id="MZ605293">
    <property type="protein sequence ID" value="QYW06566.1"/>
    <property type="molecule type" value="Genomic_DNA"/>
</dbReference>
<organism evidence="1 2">
    <name type="scientific">Pseudomonas phage UAVern</name>
    <dbReference type="NCBI Taxonomy" id="2856997"/>
    <lineage>
        <taxon>Viruses</taxon>
        <taxon>Duplodnaviria</taxon>
        <taxon>Heunggongvirae</taxon>
        <taxon>Uroviricota</taxon>
        <taxon>Caudoviricetes</taxon>
        <taxon>Vandenendeviridae</taxon>
        <taxon>Gorskivirinae</taxon>
        <taxon>Uavernvirus</taxon>
        <taxon>Uavernvirus uavern</taxon>
    </lineage>
</organism>
<evidence type="ECO:0000313" key="2">
    <source>
        <dbReference type="Proteomes" id="UP001058093"/>
    </source>
</evidence>
<protein>
    <submittedName>
        <fullName evidence="1">Uncharacterized protein</fullName>
    </submittedName>
</protein>
<proteinExistence type="predicted"/>
<keyword evidence="2" id="KW-1185">Reference proteome</keyword>
<evidence type="ECO:0000313" key="1">
    <source>
        <dbReference type="EMBL" id="QYW06566.1"/>
    </source>
</evidence>
<dbReference type="Proteomes" id="UP001058093">
    <property type="component" value="Segment"/>
</dbReference>
<reference evidence="1" key="1">
    <citation type="submission" date="2021-07" db="EMBL/GenBank/DDBJ databases">
        <title>Complete genome sequence and phylogenomic analysis of the two lytic bacteriophage isolated from terrestrial biotopes of Antarctica.</title>
        <authorList>
            <person name="Holovan V."/>
            <person name="Rabalski L."/>
            <person name="Zlatohurska M."/>
            <person name="Andriichuk O."/>
            <person name="Budzanivska I."/>
            <person name="Shevchenko O."/>
            <person name="Gupalo A."/>
        </authorList>
    </citation>
    <scope>NUCLEOTIDE SEQUENCE</scope>
</reference>